<dbReference type="InterPro" id="IPR011063">
    <property type="entry name" value="TilS/TtcA_N"/>
</dbReference>
<evidence type="ECO:0000256" key="4">
    <source>
        <dbReference type="ARBA" id="ARBA00022694"/>
    </source>
</evidence>
<dbReference type="Proteomes" id="UP000247416">
    <property type="component" value="Unassembled WGS sequence"/>
</dbReference>
<dbReference type="PANTHER" id="PTHR43033">
    <property type="entry name" value="TRNA(ILE)-LYSIDINE SYNTHASE-RELATED"/>
    <property type="match status" value="1"/>
</dbReference>
<keyword evidence="5 8" id="KW-0547">Nucleotide-binding</keyword>
<dbReference type="SUPFAM" id="SSF52402">
    <property type="entry name" value="Adenine nucleotide alpha hydrolases-like"/>
    <property type="match status" value="1"/>
</dbReference>
<evidence type="ECO:0000256" key="1">
    <source>
        <dbReference type="ARBA" id="ARBA00004496"/>
    </source>
</evidence>
<dbReference type="AlphaFoldDB" id="A0A318TJP0"/>
<dbReference type="SMART" id="SM00977">
    <property type="entry name" value="TilS_C"/>
    <property type="match status" value="1"/>
</dbReference>
<dbReference type="EMBL" id="QJTJ01000022">
    <property type="protein sequence ID" value="PYF04653.1"/>
    <property type="molecule type" value="Genomic_DNA"/>
</dbReference>
<evidence type="ECO:0000259" key="9">
    <source>
        <dbReference type="SMART" id="SM00977"/>
    </source>
</evidence>
<dbReference type="GO" id="GO:0006400">
    <property type="term" value="P:tRNA modification"/>
    <property type="evidence" value="ECO:0007669"/>
    <property type="project" value="UniProtKB-UniRule"/>
</dbReference>
<evidence type="ECO:0000313" key="10">
    <source>
        <dbReference type="EMBL" id="PYF04653.1"/>
    </source>
</evidence>
<dbReference type="NCBIfam" id="TIGR02432">
    <property type="entry name" value="lysidine_TilS_N"/>
    <property type="match status" value="1"/>
</dbReference>
<evidence type="ECO:0000256" key="2">
    <source>
        <dbReference type="ARBA" id="ARBA00022490"/>
    </source>
</evidence>
<organism evidence="10 11">
    <name type="scientific">Ureibacillus chungkukjangi</name>
    <dbReference type="NCBI Taxonomy" id="1202712"/>
    <lineage>
        <taxon>Bacteria</taxon>
        <taxon>Bacillati</taxon>
        <taxon>Bacillota</taxon>
        <taxon>Bacilli</taxon>
        <taxon>Bacillales</taxon>
        <taxon>Caryophanaceae</taxon>
        <taxon>Ureibacillus</taxon>
    </lineage>
</organism>
<dbReference type="SUPFAM" id="SSF82829">
    <property type="entry name" value="MesJ substrate recognition domain-like"/>
    <property type="match status" value="1"/>
</dbReference>
<reference evidence="10 11" key="1">
    <citation type="submission" date="2018-06" db="EMBL/GenBank/DDBJ databases">
        <title>Genomic Encyclopedia of Archaeal and Bacterial Type Strains, Phase II (KMG-II): from individual species to whole genera.</title>
        <authorList>
            <person name="Goeker M."/>
        </authorList>
    </citation>
    <scope>NUCLEOTIDE SEQUENCE [LARGE SCALE GENOMIC DNA]</scope>
    <source>
        <strain evidence="10 11">KACC 16626</strain>
    </source>
</reference>
<keyword evidence="6 8" id="KW-0067">ATP-binding</keyword>
<evidence type="ECO:0000256" key="5">
    <source>
        <dbReference type="ARBA" id="ARBA00022741"/>
    </source>
</evidence>
<dbReference type="GO" id="GO:0005524">
    <property type="term" value="F:ATP binding"/>
    <property type="evidence" value="ECO:0007669"/>
    <property type="project" value="UniProtKB-UniRule"/>
</dbReference>
<sequence length="475" mass="54620">MSFELKVQKYISEQQLVEKGDRLLIACSGGIDSMGLIHFFKKFQHNFEIRLFVAHVDHMLRGTTSLEDREFVEQFCHQHNIPVFSTSIPIPQLLREEGGNSQALCRRERYAYFEELMEKNHIDKLVTAHHADDQLESILMALTKAGTISGMKGIYAKRKFSNGSIIRPFLTVTKDEIREYLEGGGGQYREDASNEKDDYTRNRFRHHIVPLLKSENNNISSHAVNFAENLQQDDDLLKAFALERFPNIVIKNGKRSYTLKIPLFQKEPVALQRRIILILLNYLYNCFNINQSHTLISSILSLCGTVHGSASLHLPENFIAKRNYEEVKFECLSDSKSKNLPTQHMLLDEWMQLHNGIRLYIGEASSVVHALGQEISRYYFDSALFTAPFTIRTRISGDRISLKGMDDPKRLSRLFIDEKIPVEERDFWPILVDAKNQVMAAIGLRVNKALSTNKRDSDDRVLIIARENSNDSLLK</sequence>
<evidence type="ECO:0000256" key="3">
    <source>
        <dbReference type="ARBA" id="ARBA00022598"/>
    </source>
</evidence>
<feature type="binding site" evidence="8">
    <location>
        <begin position="28"/>
        <end position="33"/>
    </location>
    <ligand>
        <name>ATP</name>
        <dbReference type="ChEBI" id="CHEBI:30616"/>
    </ligand>
</feature>
<evidence type="ECO:0000256" key="6">
    <source>
        <dbReference type="ARBA" id="ARBA00022840"/>
    </source>
</evidence>
<proteinExistence type="inferred from homology"/>
<gene>
    <name evidence="8" type="primary">tilS</name>
    <name evidence="10" type="ORF">BJ095_12243</name>
</gene>
<dbReference type="GO" id="GO:0032267">
    <property type="term" value="F:tRNA(Ile)-lysidine synthase activity"/>
    <property type="evidence" value="ECO:0007669"/>
    <property type="project" value="UniProtKB-EC"/>
</dbReference>
<comment type="domain">
    <text evidence="8">The N-terminal region contains the highly conserved SGGXDS motif, predicted to be a P-loop motif involved in ATP binding.</text>
</comment>
<dbReference type="SUPFAM" id="SSF56037">
    <property type="entry name" value="PheT/TilS domain"/>
    <property type="match status" value="1"/>
</dbReference>
<dbReference type="Pfam" id="PF01171">
    <property type="entry name" value="ATP_bind_3"/>
    <property type="match status" value="1"/>
</dbReference>
<protein>
    <recommendedName>
        <fullName evidence="8">tRNA(Ile)-lysidine synthase</fullName>
        <ecNumber evidence="8">6.3.4.19</ecNumber>
    </recommendedName>
    <alternativeName>
        <fullName evidence="8">tRNA(Ile)-2-lysyl-cytidine synthase</fullName>
    </alternativeName>
    <alternativeName>
        <fullName evidence="8">tRNA(Ile)-lysidine synthetase</fullName>
    </alternativeName>
</protein>
<comment type="function">
    <text evidence="8">Ligates lysine onto the cytidine present at position 34 of the AUA codon-specific tRNA(Ile) that contains the anticodon CAU, in an ATP-dependent manner. Cytidine is converted to lysidine, thus changing the amino acid specificity of the tRNA from methionine to isoleucine.</text>
</comment>
<accession>A0A318TJP0</accession>
<comment type="similarity">
    <text evidence="8">Belongs to the tRNA(Ile)-lysidine synthase family.</text>
</comment>
<dbReference type="Gene3D" id="3.40.50.620">
    <property type="entry name" value="HUPs"/>
    <property type="match status" value="1"/>
</dbReference>
<dbReference type="InterPro" id="IPR012796">
    <property type="entry name" value="Lysidine-tRNA-synth_C"/>
</dbReference>
<dbReference type="Pfam" id="PF11734">
    <property type="entry name" value="TilS_C"/>
    <property type="match status" value="1"/>
</dbReference>
<dbReference type="CDD" id="cd01992">
    <property type="entry name" value="TilS_N"/>
    <property type="match status" value="1"/>
</dbReference>
<evidence type="ECO:0000313" key="11">
    <source>
        <dbReference type="Proteomes" id="UP000247416"/>
    </source>
</evidence>
<name>A0A318TJP0_9BACL</name>
<evidence type="ECO:0000256" key="7">
    <source>
        <dbReference type="ARBA" id="ARBA00048539"/>
    </source>
</evidence>
<keyword evidence="4 8" id="KW-0819">tRNA processing</keyword>
<dbReference type="InterPro" id="IPR012094">
    <property type="entry name" value="tRNA_Ile_lys_synt"/>
</dbReference>
<comment type="catalytic activity">
    <reaction evidence="7 8">
        <text>cytidine(34) in tRNA(Ile2) + L-lysine + ATP = lysidine(34) in tRNA(Ile2) + AMP + diphosphate + H(+)</text>
        <dbReference type="Rhea" id="RHEA:43744"/>
        <dbReference type="Rhea" id="RHEA-COMP:10625"/>
        <dbReference type="Rhea" id="RHEA-COMP:10670"/>
        <dbReference type="ChEBI" id="CHEBI:15378"/>
        <dbReference type="ChEBI" id="CHEBI:30616"/>
        <dbReference type="ChEBI" id="CHEBI:32551"/>
        <dbReference type="ChEBI" id="CHEBI:33019"/>
        <dbReference type="ChEBI" id="CHEBI:82748"/>
        <dbReference type="ChEBI" id="CHEBI:83665"/>
        <dbReference type="ChEBI" id="CHEBI:456215"/>
        <dbReference type="EC" id="6.3.4.19"/>
    </reaction>
</comment>
<dbReference type="NCBIfam" id="TIGR02433">
    <property type="entry name" value="lysidine_TilS_C"/>
    <property type="match status" value="1"/>
</dbReference>
<feature type="domain" description="Lysidine-tRNA(Ile) synthetase C-terminal" evidence="9">
    <location>
        <begin position="389"/>
        <end position="463"/>
    </location>
</feature>
<dbReference type="HAMAP" id="MF_01161">
    <property type="entry name" value="tRNA_Ile_lys_synt"/>
    <property type="match status" value="1"/>
</dbReference>
<dbReference type="RefSeq" id="WP_107936334.1">
    <property type="nucleotide sequence ID" value="NZ_CP085009.1"/>
</dbReference>
<keyword evidence="11" id="KW-1185">Reference proteome</keyword>
<comment type="caution">
    <text evidence="10">The sequence shown here is derived from an EMBL/GenBank/DDBJ whole genome shotgun (WGS) entry which is preliminary data.</text>
</comment>
<keyword evidence="3 8" id="KW-0436">Ligase</keyword>
<keyword evidence="2 8" id="KW-0963">Cytoplasm</keyword>
<dbReference type="InterPro" id="IPR014729">
    <property type="entry name" value="Rossmann-like_a/b/a_fold"/>
</dbReference>
<dbReference type="Gene3D" id="3.30.465.60">
    <property type="match status" value="1"/>
</dbReference>
<dbReference type="EC" id="6.3.4.19" evidence="8"/>
<comment type="subcellular location">
    <subcellularLocation>
        <location evidence="1 8">Cytoplasm</location>
    </subcellularLocation>
</comment>
<dbReference type="OrthoDB" id="9807403at2"/>
<dbReference type="InterPro" id="IPR012795">
    <property type="entry name" value="tRNA_Ile_lys_synt_N"/>
</dbReference>
<dbReference type="GO" id="GO:0005737">
    <property type="term" value="C:cytoplasm"/>
    <property type="evidence" value="ECO:0007669"/>
    <property type="project" value="UniProtKB-SubCell"/>
</dbReference>
<dbReference type="PANTHER" id="PTHR43033:SF1">
    <property type="entry name" value="TRNA(ILE)-LYSIDINE SYNTHASE-RELATED"/>
    <property type="match status" value="1"/>
</dbReference>
<evidence type="ECO:0000256" key="8">
    <source>
        <dbReference type="HAMAP-Rule" id="MF_01161"/>
    </source>
</evidence>